<dbReference type="Pfam" id="PF13377">
    <property type="entry name" value="Peripla_BP_3"/>
    <property type="match status" value="1"/>
</dbReference>
<comment type="caution">
    <text evidence="6">The sequence shown here is derived from an EMBL/GenBank/DDBJ whole genome shotgun (WGS) entry which is preliminary data.</text>
</comment>
<dbReference type="InterPro" id="IPR028082">
    <property type="entry name" value="Peripla_BP_I"/>
</dbReference>
<reference evidence="6 7" key="1">
    <citation type="submission" date="2014-05" db="EMBL/GenBank/DDBJ databases">
        <title>De novo Genome Sequence of Spirocheata sp.</title>
        <authorList>
            <person name="Shivani Y."/>
            <person name="Subhash Y."/>
            <person name="Tushar L."/>
            <person name="Sasikala C."/>
            <person name="Ramana C.V."/>
        </authorList>
    </citation>
    <scope>NUCLEOTIDE SEQUENCE [LARGE SCALE GENOMIC DNA]</scope>
    <source>
        <strain evidence="6 7">JC230</strain>
    </source>
</reference>
<proteinExistence type="predicted"/>
<dbReference type="PANTHER" id="PTHR30146:SF138">
    <property type="entry name" value="TRANSCRIPTIONAL REGULATORY PROTEIN"/>
    <property type="match status" value="1"/>
</dbReference>
<evidence type="ECO:0000313" key="6">
    <source>
        <dbReference type="EMBL" id="KGE72020.1"/>
    </source>
</evidence>
<evidence type="ECO:0000256" key="2">
    <source>
        <dbReference type="ARBA" id="ARBA00023125"/>
    </source>
</evidence>
<dbReference type="EMBL" id="JNUP01000063">
    <property type="protein sequence ID" value="KGE72020.1"/>
    <property type="molecule type" value="Genomic_DNA"/>
</dbReference>
<dbReference type="Pfam" id="PF00356">
    <property type="entry name" value="LacI"/>
    <property type="match status" value="1"/>
</dbReference>
<gene>
    <name evidence="6" type="ORF">DC28_07855</name>
</gene>
<feature type="domain" description="HTH lacI-type" evidence="5">
    <location>
        <begin position="34"/>
        <end position="83"/>
    </location>
</feature>
<dbReference type="InterPro" id="IPR046335">
    <property type="entry name" value="LacI/GalR-like_sensor"/>
</dbReference>
<dbReference type="SMART" id="SM00354">
    <property type="entry name" value="HTH_LACI"/>
    <property type="match status" value="1"/>
</dbReference>
<keyword evidence="1" id="KW-0805">Transcription regulation</keyword>
<dbReference type="SUPFAM" id="SSF47413">
    <property type="entry name" value="lambda repressor-like DNA-binding domains"/>
    <property type="match status" value="1"/>
</dbReference>
<evidence type="ECO:0000259" key="5">
    <source>
        <dbReference type="PROSITE" id="PS50932"/>
    </source>
</evidence>
<dbReference type="GO" id="GO:0000976">
    <property type="term" value="F:transcription cis-regulatory region binding"/>
    <property type="evidence" value="ECO:0007669"/>
    <property type="project" value="TreeGrafter"/>
</dbReference>
<feature type="region of interest" description="Disordered" evidence="4">
    <location>
        <begin position="359"/>
        <end position="400"/>
    </location>
</feature>
<dbReference type="eggNOG" id="COG1609">
    <property type="taxonomic scope" value="Bacteria"/>
</dbReference>
<dbReference type="AlphaFoldDB" id="A0A098QVX4"/>
<dbReference type="Gene3D" id="3.40.50.2300">
    <property type="match status" value="2"/>
</dbReference>
<keyword evidence="3" id="KW-0804">Transcription</keyword>
<protein>
    <recommendedName>
        <fullName evidence="5">HTH lacI-type domain-containing protein</fullName>
    </recommendedName>
</protein>
<evidence type="ECO:0000256" key="4">
    <source>
        <dbReference type="SAM" id="MobiDB-lite"/>
    </source>
</evidence>
<evidence type="ECO:0000313" key="7">
    <source>
        <dbReference type="Proteomes" id="UP000029692"/>
    </source>
</evidence>
<dbReference type="STRING" id="1480694.DC28_07855"/>
<sequence length="400" mass="42950">MGNSASPLGQPEKPGDFFMHLSYHRRMKPDRDAVARRAGVSSATVSRVFNNPDSVSPERRSRVLAAARALGYRPNKYASALARSGSGQILFLDGNKLAAHDRPNAAFYASMYRQSLLAVLEVLQDSPYHLVIDGECSGVQGAEYEGIIVYDADTPEQIEALSAPGLPLVFGHHLRGLPGGRAWGYGVDNEAGGFLAARKLLDLGHRRIAYITGGLSEISSHRDRLRGFYSAMEQAPPDATPGLFPGNPGNQALPDPRKTQCSLLEVEVGPRGGRQAARDLRSRIQRGQITALGVVNDVTAFGLVQELLTLGIRIPRDVSVIAFDNLPILDLLPLRLATLDLCLAEVYRKAGQGLRDRIRRTVPGGSEPDGPGRGAADLIRPVYIPGDSLAPPASGGGRDE</sequence>
<dbReference type="PROSITE" id="PS50932">
    <property type="entry name" value="HTH_LACI_2"/>
    <property type="match status" value="1"/>
</dbReference>
<keyword evidence="7" id="KW-1185">Reference proteome</keyword>
<dbReference type="Gene3D" id="1.10.260.40">
    <property type="entry name" value="lambda repressor-like DNA-binding domains"/>
    <property type="match status" value="1"/>
</dbReference>
<dbReference type="SUPFAM" id="SSF53822">
    <property type="entry name" value="Periplasmic binding protein-like I"/>
    <property type="match status" value="1"/>
</dbReference>
<dbReference type="PANTHER" id="PTHR30146">
    <property type="entry name" value="LACI-RELATED TRANSCRIPTIONAL REPRESSOR"/>
    <property type="match status" value="1"/>
</dbReference>
<dbReference type="GO" id="GO:0003700">
    <property type="term" value="F:DNA-binding transcription factor activity"/>
    <property type="evidence" value="ECO:0007669"/>
    <property type="project" value="TreeGrafter"/>
</dbReference>
<name>A0A098QVX4_9SPIO</name>
<dbReference type="InterPro" id="IPR000843">
    <property type="entry name" value="HTH_LacI"/>
</dbReference>
<dbReference type="InterPro" id="IPR010982">
    <property type="entry name" value="Lambda_DNA-bd_dom_sf"/>
</dbReference>
<dbReference type="CDD" id="cd01392">
    <property type="entry name" value="HTH_LacI"/>
    <property type="match status" value="1"/>
</dbReference>
<accession>A0A098QVX4</accession>
<dbReference type="OrthoDB" id="369169at2"/>
<evidence type="ECO:0000256" key="3">
    <source>
        <dbReference type="ARBA" id="ARBA00023163"/>
    </source>
</evidence>
<dbReference type="Proteomes" id="UP000029692">
    <property type="component" value="Unassembled WGS sequence"/>
</dbReference>
<keyword evidence="2" id="KW-0238">DNA-binding</keyword>
<organism evidence="6 7">
    <name type="scientific">Spirochaeta lutea</name>
    <dbReference type="NCBI Taxonomy" id="1480694"/>
    <lineage>
        <taxon>Bacteria</taxon>
        <taxon>Pseudomonadati</taxon>
        <taxon>Spirochaetota</taxon>
        <taxon>Spirochaetia</taxon>
        <taxon>Spirochaetales</taxon>
        <taxon>Spirochaetaceae</taxon>
        <taxon>Spirochaeta</taxon>
    </lineage>
</organism>
<evidence type="ECO:0000256" key="1">
    <source>
        <dbReference type="ARBA" id="ARBA00023015"/>
    </source>
</evidence>